<evidence type="ECO:0000256" key="3">
    <source>
        <dbReference type="ARBA" id="ARBA00022827"/>
    </source>
</evidence>
<dbReference type="KEGG" id="sct:SCAT_p0606"/>
<evidence type="ECO:0000313" key="6">
    <source>
        <dbReference type="Proteomes" id="UP000007842"/>
    </source>
</evidence>
<dbReference type="Proteomes" id="UP000007842">
    <property type="component" value="Plasmid pSCATT"/>
</dbReference>
<dbReference type="PRINTS" id="PR00420">
    <property type="entry name" value="RNGMNOXGNASE"/>
</dbReference>
<dbReference type="KEGG" id="scy:SCATT_p11350"/>
<geneLocation type="plasmid" evidence="5 6">
    <name>pSCATT</name>
</geneLocation>
<dbReference type="GO" id="GO:0071949">
    <property type="term" value="F:FAD binding"/>
    <property type="evidence" value="ECO:0007669"/>
    <property type="project" value="InterPro"/>
</dbReference>
<dbReference type="Gene3D" id="3.40.30.120">
    <property type="match status" value="1"/>
</dbReference>
<dbReference type="Gene3D" id="3.30.9.10">
    <property type="entry name" value="D-Amino Acid Oxidase, subunit A, domain 2"/>
    <property type="match status" value="1"/>
</dbReference>
<dbReference type="PATRIC" id="fig|1003195.11.peg.586"/>
<evidence type="ECO:0000313" key="5">
    <source>
        <dbReference type="EMBL" id="AEW99328.1"/>
    </source>
</evidence>
<keyword evidence="3" id="KW-0274">FAD</keyword>
<dbReference type="AlphaFoldDB" id="F8JMJ0"/>
<feature type="domain" description="FAD-binding" evidence="4">
    <location>
        <begin position="6"/>
        <end position="356"/>
    </location>
</feature>
<keyword evidence="6" id="KW-1185">Reference proteome</keyword>
<accession>F8JMJ0</accession>
<protein>
    <submittedName>
        <fullName evidence="5">Aklavinone-11 hydroxylase</fullName>
    </submittedName>
</protein>
<dbReference type="InterPro" id="IPR050641">
    <property type="entry name" value="RIFMO-like"/>
</dbReference>
<dbReference type="InterPro" id="IPR036188">
    <property type="entry name" value="FAD/NAD-bd_sf"/>
</dbReference>
<dbReference type="PANTHER" id="PTHR43004:SF19">
    <property type="entry name" value="BINDING MONOOXYGENASE, PUTATIVE (JCVI)-RELATED"/>
    <property type="match status" value="1"/>
</dbReference>
<dbReference type="OrthoDB" id="8670884at2"/>
<dbReference type="InterPro" id="IPR002938">
    <property type="entry name" value="FAD-bd"/>
</dbReference>
<dbReference type="SUPFAM" id="SSF51905">
    <property type="entry name" value="FAD/NAD(P)-binding domain"/>
    <property type="match status" value="1"/>
</dbReference>
<dbReference type="Gene3D" id="3.50.50.60">
    <property type="entry name" value="FAD/NAD(P)-binding domain"/>
    <property type="match status" value="1"/>
</dbReference>
<evidence type="ECO:0000256" key="1">
    <source>
        <dbReference type="ARBA" id="ARBA00001974"/>
    </source>
</evidence>
<keyword evidence="5" id="KW-0614">Plasmid</keyword>
<dbReference type="GO" id="GO:0016709">
    <property type="term" value="F:oxidoreductase activity, acting on paired donors, with incorporation or reduction of molecular oxygen, NAD(P)H as one donor, and incorporation of one atom of oxygen"/>
    <property type="evidence" value="ECO:0007669"/>
    <property type="project" value="UniProtKB-ARBA"/>
</dbReference>
<name>F8JMJ0_STREN</name>
<reference evidence="6" key="1">
    <citation type="submission" date="2011-12" db="EMBL/GenBank/DDBJ databases">
        <title>Complete genome sequence of Streptomyces cattleya strain DSM 46488.</title>
        <authorList>
            <person name="Ou H.-Y."/>
            <person name="Li P."/>
            <person name="Zhao C."/>
            <person name="O'Hagan D."/>
            <person name="Deng Z."/>
        </authorList>
    </citation>
    <scope>NUCLEOTIDE SEQUENCE [LARGE SCALE GENOMIC DNA]</scope>
    <source>
        <strain evidence="6">ATCC 35852 / DSM 46488 / JCM 4925 / NBRC 14057 / NRRL 8057</strain>
        <plasmid evidence="6">Plasmid pSCATT</plasmid>
    </source>
</reference>
<dbReference type="HOGENOM" id="CLU_009665_14_2_11"/>
<dbReference type="Pfam" id="PF01494">
    <property type="entry name" value="FAD_binding_3"/>
    <property type="match status" value="1"/>
</dbReference>
<organism evidence="5 6">
    <name type="scientific">Streptantibioticus cattleyicolor (strain ATCC 35852 / DSM 46488 / JCM 4925 / NBRC 14057 / NRRL 8057)</name>
    <name type="common">Streptomyces cattleya</name>
    <dbReference type="NCBI Taxonomy" id="1003195"/>
    <lineage>
        <taxon>Bacteria</taxon>
        <taxon>Bacillati</taxon>
        <taxon>Actinomycetota</taxon>
        <taxon>Actinomycetes</taxon>
        <taxon>Kitasatosporales</taxon>
        <taxon>Streptomycetaceae</taxon>
        <taxon>Streptantibioticus</taxon>
    </lineage>
</organism>
<proteinExistence type="predicted"/>
<evidence type="ECO:0000256" key="2">
    <source>
        <dbReference type="ARBA" id="ARBA00022630"/>
    </source>
</evidence>
<dbReference type="PANTHER" id="PTHR43004">
    <property type="entry name" value="TRK SYSTEM POTASSIUM UPTAKE PROTEIN"/>
    <property type="match status" value="1"/>
</dbReference>
<dbReference type="EMBL" id="CP003229">
    <property type="protein sequence ID" value="AEW99328.1"/>
    <property type="molecule type" value="Genomic_DNA"/>
</dbReference>
<gene>
    <name evidence="5" type="ordered locus">SCATT_p11350</name>
</gene>
<accession>G8XEQ5</accession>
<dbReference type="RefSeq" id="WP_014151061.1">
    <property type="nucleotide sequence ID" value="NC_016113.1"/>
</dbReference>
<comment type="cofactor">
    <cofactor evidence="1">
        <name>FAD</name>
        <dbReference type="ChEBI" id="CHEBI:57692"/>
    </cofactor>
</comment>
<dbReference type="Pfam" id="PF21274">
    <property type="entry name" value="Rng_hyd_C"/>
    <property type="match status" value="1"/>
</dbReference>
<keyword evidence="2" id="KW-0285">Flavoprotein</keyword>
<sequence>MSETRVPVLVVGAGYAGLSAAAGLAWRGVPTLLVERRASTSVQPKAFGLMPRTMEMLRPLPGVADALMAQSRFDFMAEARIVVGRSLTDPDPKVVLGGPGRDMTPYRNLSPAGFAAVSQAVGERVLREAAERLGAELRFSTALRHLRVDPDGVTAELSDGTTVRADHLVAADGHRSPVREALGIPVHGKGVLGHTHVIVFAADLDGIVDRTSFLLHYLQNEVFDGAFIVIDQGHYGLAVNYDPGRGQSAADFTDERCAELARVATGVPDLAIEVVDHADFTMAHQVAARFTDPHRRVLLAGDAAHTMPPTGGQGGNLAVQDGADAAWRLALAVGGATGPEFLDTYDAERRPVGELVAGQQLANYAERMAPHLRGGDDLPDLVDPMAAAFGAGVVDGAVELEDPLRPSARVGFRAPNATIRHDGREISVIDLFGAGFTLLTGADGHAWRTAAGAVGARLGVPVRAHLADSAECADRYRLTGRGAVLVRPDGIIAWRHDDTAHDDATRDADRPAGRPLDEERLLADAFAGVLRLPR</sequence>
<evidence type="ECO:0000259" key="4">
    <source>
        <dbReference type="Pfam" id="PF01494"/>
    </source>
</evidence>